<dbReference type="Proteomes" id="UP000606172">
    <property type="component" value="Unassembled WGS sequence"/>
</dbReference>
<keyword evidence="3" id="KW-0414">Isoprene biosynthesis</keyword>
<name>A0A919RC75_9ACTN</name>
<dbReference type="Pfam" id="PF01128">
    <property type="entry name" value="IspD"/>
    <property type="match status" value="1"/>
</dbReference>
<dbReference type="GO" id="GO:0050518">
    <property type="term" value="F:2-C-methyl-D-erythritol 4-phosphate cytidylyltransferase activity"/>
    <property type="evidence" value="ECO:0007669"/>
    <property type="project" value="UniProtKB-UniRule"/>
</dbReference>
<evidence type="ECO:0000256" key="2">
    <source>
        <dbReference type="ARBA" id="ARBA00022695"/>
    </source>
</evidence>
<protein>
    <recommendedName>
        <fullName evidence="3">2-C-methyl-D-erythritol 4-phosphate cytidylyltransferase</fullName>
        <ecNumber evidence="3">2.7.7.60</ecNumber>
    </recommendedName>
    <alternativeName>
        <fullName evidence="3">4-diphosphocytidyl-2C-methyl-D-erythritol synthase</fullName>
    </alternativeName>
    <alternativeName>
        <fullName evidence="3">MEP cytidylyltransferase</fullName>
        <shortName evidence="3">MCT</shortName>
    </alternativeName>
</protein>
<dbReference type="InterPro" id="IPR050088">
    <property type="entry name" value="IspD/TarI_cytidylyltransf_bact"/>
</dbReference>
<comment type="catalytic activity">
    <reaction evidence="3">
        <text>2-C-methyl-D-erythritol 4-phosphate + CTP + H(+) = 4-CDP-2-C-methyl-D-erythritol + diphosphate</text>
        <dbReference type="Rhea" id="RHEA:13429"/>
        <dbReference type="ChEBI" id="CHEBI:15378"/>
        <dbReference type="ChEBI" id="CHEBI:33019"/>
        <dbReference type="ChEBI" id="CHEBI:37563"/>
        <dbReference type="ChEBI" id="CHEBI:57823"/>
        <dbReference type="ChEBI" id="CHEBI:58262"/>
        <dbReference type="EC" id="2.7.7.60"/>
    </reaction>
</comment>
<keyword evidence="5" id="KW-1185">Reference proteome</keyword>
<keyword evidence="2 3" id="KW-0548">Nucleotidyltransferase</keyword>
<dbReference type="InterPro" id="IPR034683">
    <property type="entry name" value="IspD/TarI"/>
</dbReference>
<dbReference type="GO" id="GO:0019288">
    <property type="term" value="P:isopentenyl diphosphate biosynthetic process, methylerythritol 4-phosphate pathway"/>
    <property type="evidence" value="ECO:0007669"/>
    <property type="project" value="UniProtKB-UniRule"/>
</dbReference>
<accession>A0A919RC75</accession>
<dbReference type="Gene3D" id="3.90.550.10">
    <property type="entry name" value="Spore Coat Polysaccharide Biosynthesis Protein SpsA, Chain A"/>
    <property type="match status" value="1"/>
</dbReference>
<feature type="site" description="Transition state stabilizer" evidence="3">
    <location>
        <position position="22"/>
    </location>
</feature>
<dbReference type="InterPro" id="IPR001228">
    <property type="entry name" value="IspD"/>
</dbReference>
<comment type="similarity">
    <text evidence="3">Belongs to the IspD/TarI cytidylyltransferase family. IspD subfamily.</text>
</comment>
<dbReference type="EC" id="2.7.7.60" evidence="3"/>
<comment type="caution">
    <text evidence="4">The sequence shown here is derived from an EMBL/GenBank/DDBJ whole genome shotgun (WGS) entry which is preliminary data.</text>
</comment>
<sequence>MAVPMQRLRTVGAILAGGVGQRVGLNTPKQLIRIAGRTILEHTIAVFEAAPEVDEILVLMAPGFTAEAEAMVERNGYRKVSRVLEGGASRTETTWRALQALGEQECNVLLHDGARPLLPAEVVTACVEALQVHSAIDVAVPTSDTIMVVEPGPGGEVVKDIPARARLRRVQTPQGFRLSVIREAYERAFADPGFAGRAPTDDCGVVLHYMPDVPIHIVPGSEQNIKVTHPIDIAIAEKLLQLAASQSPDNFPKPGT</sequence>
<dbReference type="InterPro" id="IPR029044">
    <property type="entry name" value="Nucleotide-diphossugar_trans"/>
</dbReference>
<feature type="site" description="Transition state stabilizer" evidence="3">
    <location>
        <position position="29"/>
    </location>
</feature>
<organism evidence="4 5">
    <name type="scientific">Sinosporangium siamense</name>
    <dbReference type="NCBI Taxonomy" id="1367973"/>
    <lineage>
        <taxon>Bacteria</taxon>
        <taxon>Bacillati</taxon>
        <taxon>Actinomycetota</taxon>
        <taxon>Actinomycetes</taxon>
        <taxon>Streptosporangiales</taxon>
        <taxon>Streptosporangiaceae</taxon>
        <taxon>Sinosporangium</taxon>
    </lineage>
</organism>
<reference evidence="4" key="1">
    <citation type="submission" date="2021-01" db="EMBL/GenBank/DDBJ databases">
        <title>Whole genome shotgun sequence of Sinosporangium siamense NBRC 109515.</title>
        <authorList>
            <person name="Komaki H."/>
            <person name="Tamura T."/>
        </authorList>
    </citation>
    <scope>NUCLEOTIDE SEQUENCE</scope>
    <source>
        <strain evidence="4">NBRC 109515</strain>
    </source>
</reference>
<evidence type="ECO:0000313" key="5">
    <source>
        <dbReference type="Proteomes" id="UP000606172"/>
    </source>
</evidence>
<dbReference type="FunFam" id="3.90.550.10:FF:000003">
    <property type="entry name" value="2-C-methyl-D-erythritol 4-phosphate cytidylyltransferase"/>
    <property type="match status" value="1"/>
</dbReference>
<evidence type="ECO:0000256" key="1">
    <source>
        <dbReference type="ARBA" id="ARBA00022679"/>
    </source>
</evidence>
<keyword evidence="1 3" id="KW-0808">Transferase</keyword>
<dbReference type="PANTHER" id="PTHR32125">
    <property type="entry name" value="2-C-METHYL-D-ERYTHRITOL 4-PHOSPHATE CYTIDYLYLTRANSFERASE, CHLOROPLASTIC"/>
    <property type="match status" value="1"/>
</dbReference>
<evidence type="ECO:0000256" key="3">
    <source>
        <dbReference type="HAMAP-Rule" id="MF_00108"/>
    </source>
</evidence>
<feature type="site" description="Positions MEP for the nucleophilic attack" evidence="3">
    <location>
        <position position="164"/>
    </location>
</feature>
<dbReference type="SUPFAM" id="SSF53448">
    <property type="entry name" value="Nucleotide-diphospho-sugar transferases"/>
    <property type="match status" value="1"/>
</dbReference>
<evidence type="ECO:0000313" key="4">
    <source>
        <dbReference type="EMBL" id="GII90997.1"/>
    </source>
</evidence>
<comment type="pathway">
    <text evidence="3">Isoprenoid biosynthesis; isopentenyl diphosphate biosynthesis via DXP pathway; isopentenyl diphosphate from 1-deoxy-D-xylulose 5-phosphate: step 2/6.</text>
</comment>
<feature type="site" description="Positions MEP for the nucleophilic attack" evidence="3">
    <location>
        <position position="226"/>
    </location>
</feature>
<dbReference type="PANTHER" id="PTHR32125:SF4">
    <property type="entry name" value="2-C-METHYL-D-ERYTHRITOL 4-PHOSPHATE CYTIDYLYLTRANSFERASE, CHLOROPLASTIC"/>
    <property type="match status" value="1"/>
</dbReference>
<gene>
    <name evidence="3" type="primary">ispD</name>
    <name evidence="4" type="ORF">Ssi02_12280</name>
</gene>
<dbReference type="EMBL" id="BOOW01000007">
    <property type="protein sequence ID" value="GII90997.1"/>
    <property type="molecule type" value="Genomic_DNA"/>
</dbReference>
<dbReference type="HAMAP" id="MF_00108">
    <property type="entry name" value="IspD"/>
    <property type="match status" value="1"/>
</dbReference>
<comment type="function">
    <text evidence="3">Catalyzes the formation of 4-diphosphocytidyl-2-C-methyl-D-erythritol from CTP and 2-C-methyl-D-erythritol 4-phosphate (MEP).</text>
</comment>
<dbReference type="CDD" id="cd02516">
    <property type="entry name" value="CDP-ME_synthetase"/>
    <property type="match status" value="1"/>
</dbReference>
<dbReference type="AlphaFoldDB" id="A0A919RC75"/>
<proteinExistence type="inferred from homology"/>